<dbReference type="InterPro" id="IPR006674">
    <property type="entry name" value="HD_domain"/>
</dbReference>
<evidence type="ECO:0000313" key="3">
    <source>
        <dbReference type="Proteomes" id="UP000767446"/>
    </source>
</evidence>
<dbReference type="PANTHER" id="PTHR40202">
    <property type="match status" value="1"/>
</dbReference>
<evidence type="ECO:0000313" key="2">
    <source>
        <dbReference type="EMBL" id="MBR8828155.1"/>
    </source>
</evidence>
<dbReference type="Proteomes" id="UP000767446">
    <property type="component" value="Unassembled WGS sequence"/>
</dbReference>
<dbReference type="InterPro" id="IPR003607">
    <property type="entry name" value="HD/PDEase_dom"/>
</dbReference>
<gene>
    <name evidence="2" type="ORF">DSM107014_09705</name>
</gene>
<evidence type="ECO:0000259" key="1">
    <source>
        <dbReference type="Pfam" id="PF01966"/>
    </source>
</evidence>
<proteinExistence type="predicted"/>
<sequence>MSEQEIFEMLAHKGEQQYGGEGVTQLEHALQCAMLAEKAQANPALITACLFHDLGHLMHNLGENIAADGIDDRHEYRGLEILSKLFLPQVTEPIRLHVEAKRYLCAVNTKYYETLSSASKKSLELQGGVFTLKQAEQFQQSPYASDAIKLRIWDEQAKIPHLTTPSLYYFQPVILTCLN</sequence>
<dbReference type="Pfam" id="PF01966">
    <property type="entry name" value="HD"/>
    <property type="match status" value="1"/>
</dbReference>
<comment type="caution">
    <text evidence="2">The sequence shown here is derived from an EMBL/GenBank/DDBJ whole genome shotgun (WGS) entry which is preliminary data.</text>
</comment>
<reference evidence="2" key="1">
    <citation type="submission" date="2021-02" db="EMBL/GenBank/DDBJ databases">
        <title>Metagenome analyses of Stigonema ocellatum DSM 106950, Chlorogloea purpurea SAG 13.99 and Gomphosphaeria aponina DSM 107014.</title>
        <authorList>
            <person name="Marter P."/>
            <person name="Huang S."/>
        </authorList>
    </citation>
    <scope>NUCLEOTIDE SEQUENCE</scope>
    <source>
        <strain evidence="2">JP213</strain>
    </source>
</reference>
<name>A0A941GRG1_9CHRO</name>
<feature type="domain" description="HD" evidence="1">
    <location>
        <begin position="26"/>
        <end position="102"/>
    </location>
</feature>
<accession>A0A941GRG1</accession>
<dbReference type="Gene3D" id="1.10.3210.10">
    <property type="entry name" value="Hypothetical protein af1432"/>
    <property type="match status" value="1"/>
</dbReference>
<dbReference type="CDD" id="cd00077">
    <property type="entry name" value="HDc"/>
    <property type="match status" value="1"/>
</dbReference>
<dbReference type="NCBIfam" id="TIGR03276">
    <property type="entry name" value="Phn-HD"/>
    <property type="match status" value="1"/>
</dbReference>
<dbReference type="InterPro" id="IPR052567">
    <property type="entry name" value="OP_Dioxygenase"/>
</dbReference>
<dbReference type="InterPro" id="IPR017670">
    <property type="entry name" value="Phosphonate_degrad-assoc"/>
</dbReference>
<dbReference type="SUPFAM" id="SSF109604">
    <property type="entry name" value="HD-domain/PDEase-like"/>
    <property type="match status" value="1"/>
</dbReference>
<dbReference type="EMBL" id="JADQBC010000057">
    <property type="protein sequence ID" value="MBR8828155.1"/>
    <property type="molecule type" value="Genomic_DNA"/>
</dbReference>
<dbReference type="PANTHER" id="PTHR40202:SF1">
    <property type="entry name" value="HD DOMAIN-CONTAINING PROTEIN"/>
    <property type="match status" value="1"/>
</dbReference>
<protein>
    <submittedName>
        <fullName evidence="2">HD domain-containing protein</fullName>
    </submittedName>
</protein>
<organism evidence="2 3">
    <name type="scientific">Gomphosphaeria aponina SAG 52.96 = DSM 107014</name>
    <dbReference type="NCBI Taxonomy" id="1521640"/>
    <lineage>
        <taxon>Bacteria</taxon>
        <taxon>Bacillati</taxon>
        <taxon>Cyanobacteriota</taxon>
        <taxon>Cyanophyceae</taxon>
        <taxon>Oscillatoriophycideae</taxon>
        <taxon>Chroococcales</taxon>
        <taxon>Gomphosphaeriaceae</taxon>
        <taxon>Gomphosphaeria</taxon>
    </lineage>
</organism>
<dbReference type="AlphaFoldDB" id="A0A941GRG1"/>